<dbReference type="SMART" id="SM00052">
    <property type="entry name" value="EAL"/>
    <property type="match status" value="1"/>
</dbReference>
<dbReference type="Proteomes" id="UP000467214">
    <property type="component" value="Unassembled WGS sequence"/>
</dbReference>
<dbReference type="InterPro" id="IPR035919">
    <property type="entry name" value="EAL_sf"/>
</dbReference>
<keyword evidence="2" id="KW-0813">Transport</keyword>
<dbReference type="CDD" id="cd01948">
    <property type="entry name" value="EAL"/>
    <property type="match status" value="1"/>
</dbReference>
<feature type="domain" description="EAL" evidence="9">
    <location>
        <begin position="431"/>
        <end position="681"/>
    </location>
</feature>
<evidence type="ECO:0000313" key="11">
    <source>
        <dbReference type="EMBL" id="MXR37119.1"/>
    </source>
</evidence>
<protein>
    <submittedName>
        <fullName evidence="11">EAL domain-containing protein</fullName>
    </submittedName>
</protein>
<feature type="transmembrane region" description="Helical" evidence="8">
    <location>
        <begin position="165"/>
        <end position="187"/>
    </location>
</feature>
<evidence type="ECO:0000256" key="8">
    <source>
        <dbReference type="SAM" id="Phobius"/>
    </source>
</evidence>
<dbReference type="EMBL" id="WSSB01000007">
    <property type="protein sequence ID" value="MXR37119.1"/>
    <property type="molecule type" value="Genomic_DNA"/>
</dbReference>
<feature type="transmembrane region" description="Helical" evidence="8">
    <location>
        <begin position="293"/>
        <end position="314"/>
    </location>
</feature>
<evidence type="ECO:0000259" key="9">
    <source>
        <dbReference type="PROSITE" id="PS50883"/>
    </source>
</evidence>
<feature type="transmembrane region" description="Helical" evidence="8">
    <location>
        <begin position="360"/>
        <end position="385"/>
    </location>
</feature>
<evidence type="ECO:0000256" key="1">
    <source>
        <dbReference type="ARBA" id="ARBA00004651"/>
    </source>
</evidence>
<keyword evidence="6 8" id="KW-1133">Transmembrane helix</keyword>
<keyword evidence="7 8" id="KW-0472">Membrane</keyword>
<keyword evidence="5 8" id="KW-0812">Transmembrane</keyword>
<keyword evidence="4" id="KW-0762">Sugar transport</keyword>
<feature type="transmembrane region" description="Helical" evidence="8">
    <location>
        <begin position="64"/>
        <end position="88"/>
    </location>
</feature>
<reference evidence="11 12" key="1">
    <citation type="submission" date="2019-12" db="EMBL/GenBank/DDBJ databases">
        <title>Neisseriaceae gen. nov. sp. Genome sequencing and assembly.</title>
        <authorList>
            <person name="Liu Z."/>
            <person name="Li A."/>
        </authorList>
    </citation>
    <scope>NUCLEOTIDE SEQUENCE [LARGE SCALE GENOMIC DNA]</scope>
    <source>
        <strain evidence="11 12">B2N2-7</strain>
    </source>
</reference>
<dbReference type="InterPro" id="IPR004501">
    <property type="entry name" value="PTS_EIIC_3"/>
</dbReference>
<proteinExistence type="predicted"/>
<dbReference type="PANTHER" id="PTHR33121">
    <property type="entry name" value="CYCLIC DI-GMP PHOSPHODIESTERASE PDEF"/>
    <property type="match status" value="1"/>
</dbReference>
<evidence type="ECO:0000256" key="5">
    <source>
        <dbReference type="ARBA" id="ARBA00022692"/>
    </source>
</evidence>
<dbReference type="PANTHER" id="PTHR33121:SF79">
    <property type="entry name" value="CYCLIC DI-GMP PHOSPHODIESTERASE PDED-RELATED"/>
    <property type="match status" value="1"/>
</dbReference>
<evidence type="ECO:0000256" key="3">
    <source>
        <dbReference type="ARBA" id="ARBA00022475"/>
    </source>
</evidence>
<dbReference type="PROSITE" id="PS50883">
    <property type="entry name" value="EAL"/>
    <property type="match status" value="1"/>
</dbReference>
<sequence>MRLISSFEAVLERALVRLAANPALTAVVSITVLIVPLAVLRALLQVAAAFANNADYLQLAQQLQSLQALCFAMVPLLLNIYLALYYAARERLSPALCVTVSLSVLMMLNLIWLPQAGLLPDSIPLALVAGFLTNWLFKQAQRLPWFSTGSCNGLVEQSINHITNLIAVSAAAAAIAFLSAPLLGVLASQWLQWQANLHPTEFVSGMLYEFSRGVSWLFGVNGHHVLRDASAALQLSSQLNMEAWRVGEAPLNILSNTFFDVWCASGGSGSTLSLALCMLLRARSTGYRQLARASLPLAIVNVNEPLVFGVPVFFNPVMAIPFLLAPLTGYLVGYGATYLELVPAFHMQPGWMMPPLVNSWMASGGSYVAVALQLLVILLGALIYWPFFQWMEKRSLGLSFTPTSLDGVSGPDAKLDVITQRNSFISEMHHNFHAQKEVETLRASGNFVLFYQPQVALDSRRIVGVEALLRHQSRDGHIMAPTFIASFDRLGLMPELDFWVLEHAVAAAQSLQGVGQVSLAINLSPQTLLDVRLPQVLDRILAKALPTGVRLEIEITESQLIDDPVCFSANLAALRARGLHIALDDFGSGYSTLAYLTRYPFDKIKLDRTLVHGLTRSVGQEFFAATVKLCRISGASVLAEGVETKEELESLATCGVNVVQGYYFYRPMPMADLLHHLVEQQRVTEAMV</sequence>
<feature type="transmembrane region" description="Helical" evidence="8">
    <location>
        <begin position="21"/>
        <end position="44"/>
    </location>
</feature>
<evidence type="ECO:0000256" key="2">
    <source>
        <dbReference type="ARBA" id="ARBA00022448"/>
    </source>
</evidence>
<evidence type="ECO:0000313" key="12">
    <source>
        <dbReference type="Proteomes" id="UP000467214"/>
    </source>
</evidence>
<dbReference type="GO" id="GO:0005886">
    <property type="term" value="C:plasma membrane"/>
    <property type="evidence" value="ECO:0007669"/>
    <property type="project" value="UniProtKB-SubCell"/>
</dbReference>
<dbReference type="GO" id="GO:0008982">
    <property type="term" value="F:protein-N(PI)-phosphohistidine-sugar phosphotransferase activity"/>
    <property type="evidence" value="ECO:0007669"/>
    <property type="project" value="InterPro"/>
</dbReference>
<dbReference type="GO" id="GO:0071111">
    <property type="term" value="F:cyclic-guanylate-specific phosphodiesterase activity"/>
    <property type="evidence" value="ECO:0007669"/>
    <property type="project" value="InterPro"/>
</dbReference>
<name>A0A845BLL1_9NEIS</name>
<organism evidence="11 12">
    <name type="scientific">Craterilacuibacter sinensis</name>
    <dbReference type="NCBI Taxonomy" id="2686017"/>
    <lineage>
        <taxon>Bacteria</taxon>
        <taxon>Pseudomonadati</taxon>
        <taxon>Pseudomonadota</taxon>
        <taxon>Betaproteobacteria</taxon>
        <taxon>Neisseriales</taxon>
        <taxon>Neisseriaceae</taxon>
        <taxon>Craterilacuibacter</taxon>
    </lineage>
</organism>
<dbReference type="InterPro" id="IPR001633">
    <property type="entry name" value="EAL_dom"/>
</dbReference>
<gene>
    <name evidence="11" type="ORF">GQF02_09055</name>
</gene>
<dbReference type="InterPro" id="IPR003352">
    <property type="entry name" value="PTS_EIIC"/>
</dbReference>
<keyword evidence="12" id="KW-1185">Reference proteome</keyword>
<dbReference type="AlphaFoldDB" id="A0A845BLL1"/>
<feature type="transmembrane region" description="Helical" evidence="8">
    <location>
        <begin position="95"/>
        <end position="112"/>
    </location>
</feature>
<dbReference type="GO" id="GO:0009401">
    <property type="term" value="P:phosphoenolpyruvate-dependent sugar phosphotransferase system"/>
    <property type="evidence" value="ECO:0007669"/>
    <property type="project" value="InterPro"/>
</dbReference>
<comment type="caution">
    <text evidence="11">The sequence shown here is derived from an EMBL/GenBank/DDBJ whole genome shotgun (WGS) entry which is preliminary data.</text>
</comment>
<feature type="transmembrane region" description="Helical" evidence="8">
    <location>
        <begin position="118"/>
        <end position="137"/>
    </location>
</feature>
<dbReference type="Gene3D" id="3.20.20.450">
    <property type="entry name" value="EAL domain"/>
    <property type="match status" value="1"/>
</dbReference>
<feature type="transmembrane region" description="Helical" evidence="8">
    <location>
        <begin position="320"/>
        <end position="339"/>
    </location>
</feature>
<accession>A0A845BLL1</accession>
<evidence type="ECO:0000256" key="4">
    <source>
        <dbReference type="ARBA" id="ARBA00022597"/>
    </source>
</evidence>
<dbReference type="PROSITE" id="PS51105">
    <property type="entry name" value="PTS_EIIC_TYPE_3"/>
    <property type="match status" value="1"/>
</dbReference>
<dbReference type="SUPFAM" id="SSF141868">
    <property type="entry name" value="EAL domain-like"/>
    <property type="match status" value="1"/>
</dbReference>
<evidence type="ECO:0000259" key="10">
    <source>
        <dbReference type="PROSITE" id="PS51105"/>
    </source>
</evidence>
<dbReference type="Pfam" id="PF00563">
    <property type="entry name" value="EAL"/>
    <property type="match status" value="1"/>
</dbReference>
<dbReference type="RefSeq" id="WP_160796513.1">
    <property type="nucleotide sequence ID" value="NZ_WSSB01000007.1"/>
</dbReference>
<evidence type="ECO:0000256" key="7">
    <source>
        <dbReference type="ARBA" id="ARBA00023136"/>
    </source>
</evidence>
<comment type="subcellular location">
    <subcellularLocation>
        <location evidence="1">Cell membrane</location>
        <topology evidence="1">Multi-pass membrane protein</topology>
    </subcellularLocation>
</comment>
<dbReference type="InterPro" id="IPR050706">
    <property type="entry name" value="Cyclic-di-GMP_PDE-like"/>
</dbReference>
<dbReference type="Pfam" id="PF02378">
    <property type="entry name" value="PTS_EIIC"/>
    <property type="match status" value="1"/>
</dbReference>
<evidence type="ECO:0000256" key="6">
    <source>
        <dbReference type="ARBA" id="ARBA00022989"/>
    </source>
</evidence>
<feature type="domain" description="PTS EIIC type-3" evidence="10">
    <location>
        <begin position="7"/>
        <end position="387"/>
    </location>
</feature>
<keyword evidence="3" id="KW-1003">Cell membrane</keyword>
<feature type="transmembrane region" description="Helical" evidence="8">
    <location>
        <begin position="259"/>
        <end position="281"/>
    </location>
</feature>